<reference evidence="2 3" key="1">
    <citation type="journal article" date="2015" name="Nature">
        <title>rRNA introns, odd ribosomes, and small enigmatic genomes across a large radiation of phyla.</title>
        <authorList>
            <person name="Brown C.T."/>
            <person name="Hug L.A."/>
            <person name="Thomas B.C."/>
            <person name="Sharon I."/>
            <person name="Castelle C.J."/>
            <person name="Singh A."/>
            <person name="Wilkins M.J."/>
            <person name="Williams K.H."/>
            <person name="Banfield J.F."/>
        </authorList>
    </citation>
    <scope>NUCLEOTIDE SEQUENCE [LARGE SCALE GENOMIC DNA]</scope>
</reference>
<protein>
    <submittedName>
        <fullName evidence="2">Uncharacterized protein</fullName>
    </submittedName>
</protein>
<gene>
    <name evidence="2" type="ORF">UY72_C0062G0001</name>
</gene>
<evidence type="ECO:0000313" key="3">
    <source>
        <dbReference type="Proteomes" id="UP000034846"/>
    </source>
</evidence>
<evidence type="ECO:0000256" key="1">
    <source>
        <dbReference type="SAM" id="MobiDB-lite"/>
    </source>
</evidence>
<organism evidence="2 3">
    <name type="scientific">Candidatus Uhrbacteria bacterium GW2011_GWD2_52_7</name>
    <dbReference type="NCBI Taxonomy" id="1618989"/>
    <lineage>
        <taxon>Bacteria</taxon>
        <taxon>Candidatus Uhriibacteriota</taxon>
    </lineage>
</organism>
<dbReference type="EMBL" id="LCRD01000062">
    <property type="protein sequence ID" value="KKW28780.1"/>
    <property type="molecule type" value="Genomic_DNA"/>
</dbReference>
<feature type="non-terminal residue" evidence="2">
    <location>
        <position position="89"/>
    </location>
</feature>
<evidence type="ECO:0000313" key="2">
    <source>
        <dbReference type="EMBL" id="KKW28780.1"/>
    </source>
</evidence>
<dbReference type="Proteomes" id="UP000034846">
    <property type="component" value="Unassembled WGS sequence"/>
</dbReference>
<feature type="region of interest" description="Disordered" evidence="1">
    <location>
        <begin position="15"/>
        <end position="41"/>
    </location>
</feature>
<dbReference type="AlphaFoldDB" id="A0A0G1XD27"/>
<accession>A0A0G1XD27</accession>
<proteinExistence type="predicted"/>
<sequence length="89" mass="9839">MADFASRKPFDLGDAVRVTPAGSSSKRKRDPSDLSKFAPSRNGVYGFQQLSTNNPFKGAPPQEPHGGVLYFENDLDFKDFETFVRVLGL</sequence>
<comment type="caution">
    <text evidence="2">The sequence shown here is derived from an EMBL/GenBank/DDBJ whole genome shotgun (WGS) entry which is preliminary data.</text>
</comment>
<name>A0A0G1XD27_9BACT</name>